<protein>
    <submittedName>
        <fullName evidence="2">ComF family protein</fullName>
    </submittedName>
</protein>
<proteinExistence type="inferred from homology"/>
<dbReference type="PANTHER" id="PTHR47505">
    <property type="entry name" value="DNA UTILIZATION PROTEIN YHGH"/>
    <property type="match status" value="1"/>
</dbReference>
<dbReference type="InterPro" id="IPR000836">
    <property type="entry name" value="PRTase_dom"/>
</dbReference>
<gene>
    <name evidence="2" type="ORF">QJT80_14270</name>
</gene>
<dbReference type="CDD" id="cd06223">
    <property type="entry name" value="PRTases_typeI"/>
    <property type="match status" value="1"/>
</dbReference>
<evidence type="ECO:0000313" key="2">
    <source>
        <dbReference type="EMBL" id="WGZ90637.1"/>
    </source>
</evidence>
<name>A0AA95H450_9GAMM</name>
<dbReference type="SUPFAM" id="SSF53271">
    <property type="entry name" value="PRTase-like"/>
    <property type="match status" value="1"/>
</dbReference>
<dbReference type="InterPro" id="IPR051910">
    <property type="entry name" value="ComF/GntX_DNA_util-trans"/>
</dbReference>
<dbReference type="PANTHER" id="PTHR47505:SF1">
    <property type="entry name" value="DNA UTILIZATION PROTEIN YHGH"/>
    <property type="match status" value="1"/>
</dbReference>
<comment type="similarity">
    <text evidence="1">Belongs to the ComF/GntX family.</text>
</comment>
<accession>A0AA95H450</accession>
<dbReference type="AlphaFoldDB" id="A0AA95H450"/>
<dbReference type="Gene3D" id="3.40.50.2020">
    <property type="match status" value="1"/>
</dbReference>
<dbReference type="Proteomes" id="UP001300672">
    <property type="component" value="Chromosome"/>
</dbReference>
<reference evidence="2" key="2">
    <citation type="submission" date="2023-04" db="EMBL/GenBank/DDBJ databases">
        <authorList>
            <person name="Beletskiy A.V."/>
            <person name="Mardanov A.V."/>
            <person name="Ravin N.V."/>
        </authorList>
    </citation>
    <scope>NUCLEOTIDE SEQUENCE</scope>
    <source>
        <strain evidence="2">GKL-01</strain>
    </source>
</reference>
<reference evidence="2" key="1">
    <citation type="journal article" date="2023" name="Int. J. Mol. Sci.">
        <title>Metagenomics Revealed a New Genus 'Candidatus Thiocaldithrix dubininis' gen. nov., sp. nov. and a New Species 'Candidatus Thiothrix putei' sp. nov. in the Family Thiotrichaceae, Some Members of Which Have Traits of Both Na+- and H+-Motive Energetics.</title>
        <authorList>
            <person name="Ravin N.V."/>
            <person name="Muntyan M.S."/>
            <person name="Smolyakov D.D."/>
            <person name="Rudenko T.S."/>
            <person name="Beletsky A.V."/>
            <person name="Mardanov A.V."/>
            <person name="Grabovich M.Y."/>
        </authorList>
    </citation>
    <scope>NUCLEOTIDE SEQUENCE</scope>
    <source>
        <strain evidence="2">GKL-01</strain>
    </source>
</reference>
<dbReference type="InterPro" id="IPR029057">
    <property type="entry name" value="PRTase-like"/>
</dbReference>
<evidence type="ECO:0000256" key="1">
    <source>
        <dbReference type="ARBA" id="ARBA00008007"/>
    </source>
</evidence>
<dbReference type="KEGG" id="tdu:QJT80_14270"/>
<organism evidence="2">
    <name type="scientific">Candidatus Thiocaldithrix dubininis</name>
    <dbReference type="NCBI Taxonomy" id="3080823"/>
    <lineage>
        <taxon>Bacteria</taxon>
        <taxon>Pseudomonadati</taxon>
        <taxon>Pseudomonadota</taxon>
        <taxon>Gammaproteobacteria</taxon>
        <taxon>Thiotrichales</taxon>
        <taxon>Thiotrichaceae</taxon>
        <taxon>Candidatus Thiocaldithrix</taxon>
    </lineage>
</organism>
<sequence length="226" mass="25404">MLSLNPLKQRLAYWLQPECAFCTAPRLFDNPLCQPCFNALPWCEQATLLKQQWPVYSAFYYQLPLRRSFINLKFAKQLANVGTLSPLMMHGLLTQIPALPQAILPVPLHTKRLQQRGFNQALELVKPMASALNIPLLKTAVIRQKYTQAQSALDYAQRQANIAEAFALAQHLPYQHIAIFDDVITTGATVAALAELLTQSGVKQVEIWSFARTQPQIIERKPAPVG</sequence>
<dbReference type="EMBL" id="CP124755">
    <property type="protein sequence ID" value="WGZ90637.1"/>
    <property type="molecule type" value="Genomic_DNA"/>
</dbReference>